<evidence type="ECO:0000313" key="9">
    <source>
        <dbReference type="EMBL" id="VDL92986.1"/>
    </source>
</evidence>
<accession>A0A183SQV3</accession>
<dbReference type="GO" id="GO:0004252">
    <property type="term" value="F:serine-type endopeptidase activity"/>
    <property type="evidence" value="ECO:0007669"/>
    <property type="project" value="UniProtKB-UniRule"/>
</dbReference>
<dbReference type="PROSITE" id="PS51829">
    <property type="entry name" value="P_HOMO_B"/>
    <property type="match status" value="1"/>
</dbReference>
<dbReference type="InterPro" id="IPR036852">
    <property type="entry name" value="Peptidase_S8/S53_dom_sf"/>
</dbReference>
<dbReference type="SUPFAM" id="SSF49785">
    <property type="entry name" value="Galactose-binding domain-like"/>
    <property type="match status" value="1"/>
</dbReference>
<feature type="active site" description="Charge relay system" evidence="7">
    <location>
        <position position="272"/>
    </location>
</feature>
<dbReference type="CDD" id="cd04059">
    <property type="entry name" value="Peptidases_S8_Protein_convertases_Kexins_Furin-like"/>
    <property type="match status" value="1"/>
</dbReference>
<dbReference type="WBParaSite" id="SSLN_0000681001-mRNA-1">
    <property type="protein sequence ID" value="SSLN_0000681001-mRNA-1"/>
    <property type="gene ID" value="SSLN_0000681001"/>
</dbReference>
<proteinExistence type="inferred from homology"/>
<dbReference type="InterPro" id="IPR022398">
    <property type="entry name" value="Peptidase_S8_His-AS"/>
</dbReference>
<evidence type="ECO:0000256" key="2">
    <source>
        <dbReference type="ARBA" id="ARBA00022685"/>
    </source>
</evidence>
<dbReference type="InterPro" id="IPR002884">
    <property type="entry name" value="P_dom"/>
</dbReference>
<evidence type="ECO:0000256" key="4">
    <source>
        <dbReference type="ARBA" id="ARBA00022801"/>
    </source>
</evidence>
<dbReference type="GO" id="GO:0000139">
    <property type="term" value="C:Golgi membrane"/>
    <property type="evidence" value="ECO:0007669"/>
    <property type="project" value="TreeGrafter"/>
</dbReference>
<reference evidence="9 10" key="2">
    <citation type="submission" date="2018-11" db="EMBL/GenBank/DDBJ databases">
        <authorList>
            <consortium name="Pathogen Informatics"/>
        </authorList>
    </citation>
    <scope>NUCLEOTIDE SEQUENCE [LARGE SCALE GENOMIC DNA]</scope>
    <source>
        <strain evidence="9 10">NST_G2</strain>
    </source>
</reference>
<evidence type="ECO:0000256" key="1">
    <source>
        <dbReference type="ARBA" id="ARBA00022670"/>
    </source>
</evidence>
<evidence type="ECO:0000256" key="6">
    <source>
        <dbReference type="ARBA" id="ARBA00023157"/>
    </source>
</evidence>
<dbReference type="PANTHER" id="PTHR42884:SF23">
    <property type="entry name" value="FURIN-LIKE PROTEASE 2"/>
    <property type="match status" value="1"/>
</dbReference>
<evidence type="ECO:0000256" key="3">
    <source>
        <dbReference type="ARBA" id="ARBA00022729"/>
    </source>
</evidence>
<keyword evidence="10" id="KW-1185">Reference proteome</keyword>
<keyword evidence="2" id="KW-0165">Cleavage on pair of basic residues</keyword>
<evidence type="ECO:0000259" key="8">
    <source>
        <dbReference type="PROSITE" id="PS51829"/>
    </source>
</evidence>
<dbReference type="Gene3D" id="3.40.50.200">
    <property type="entry name" value="Peptidase S8/S53 domain"/>
    <property type="match status" value="1"/>
</dbReference>
<feature type="active site" description="Charge relay system" evidence="7">
    <location>
        <position position="44"/>
    </location>
</feature>
<keyword evidence="5 7" id="KW-0720">Serine protease</keyword>
<evidence type="ECO:0000313" key="10">
    <source>
        <dbReference type="Proteomes" id="UP000275846"/>
    </source>
</evidence>
<dbReference type="InterPro" id="IPR023828">
    <property type="entry name" value="Peptidase_S8_Ser-AS"/>
</dbReference>
<dbReference type="InterPro" id="IPR034182">
    <property type="entry name" value="Kexin/furin"/>
</dbReference>
<reference evidence="11" key="1">
    <citation type="submission" date="2016-06" db="UniProtKB">
        <authorList>
            <consortium name="WormBaseParasite"/>
        </authorList>
    </citation>
    <scope>IDENTIFICATION</scope>
</reference>
<gene>
    <name evidence="9" type="ORF">SSLN_LOCUS6601</name>
</gene>
<dbReference type="EMBL" id="UYSU01033766">
    <property type="protein sequence ID" value="VDL92986.1"/>
    <property type="molecule type" value="Genomic_DNA"/>
</dbReference>
<feature type="domain" description="P/Homo B" evidence="8">
    <location>
        <begin position="288"/>
        <end position="422"/>
    </location>
</feature>
<name>A0A183SQV3_SCHSO</name>
<dbReference type="Pfam" id="PF01483">
    <property type="entry name" value="P_proprotein"/>
    <property type="match status" value="1"/>
</dbReference>
<comment type="similarity">
    <text evidence="7">Belongs to the peptidase S8 family.</text>
</comment>
<dbReference type="InterPro" id="IPR008979">
    <property type="entry name" value="Galactose-bd-like_sf"/>
</dbReference>
<organism evidence="11">
    <name type="scientific">Schistocephalus solidus</name>
    <name type="common">Tapeworm</name>
    <dbReference type="NCBI Taxonomy" id="70667"/>
    <lineage>
        <taxon>Eukaryota</taxon>
        <taxon>Metazoa</taxon>
        <taxon>Spiralia</taxon>
        <taxon>Lophotrochozoa</taxon>
        <taxon>Platyhelminthes</taxon>
        <taxon>Cestoda</taxon>
        <taxon>Eucestoda</taxon>
        <taxon>Diphyllobothriidea</taxon>
        <taxon>Diphyllobothriidae</taxon>
        <taxon>Schistocephalus</taxon>
    </lineage>
</organism>
<dbReference type="OrthoDB" id="300641at2759"/>
<keyword evidence="4 7" id="KW-0378">Hydrolase</keyword>
<evidence type="ECO:0000256" key="7">
    <source>
        <dbReference type="PROSITE-ProRule" id="PRU01240"/>
    </source>
</evidence>
<dbReference type="PANTHER" id="PTHR42884">
    <property type="entry name" value="PROPROTEIN CONVERTASE SUBTILISIN/KEXIN-RELATED"/>
    <property type="match status" value="1"/>
</dbReference>
<keyword evidence="3" id="KW-0732">Signal</keyword>
<feature type="active site" description="Charge relay system" evidence="7">
    <location>
        <position position="87"/>
    </location>
</feature>
<dbReference type="PROSITE" id="PS51892">
    <property type="entry name" value="SUBTILASE"/>
    <property type="match status" value="1"/>
</dbReference>
<dbReference type="SUPFAM" id="SSF52743">
    <property type="entry name" value="Subtilisin-like"/>
    <property type="match status" value="1"/>
</dbReference>
<dbReference type="GO" id="GO:0005802">
    <property type="term" value="C:trans-Golgi network"/>
    <property type="evidence" value="ECO:0007669"/>
    <property type="project" value="TreeGrafter"/>
</dbReference>
<dbReference type="STRING" id="70667.A0A183SQV3"/>
<dbReference type="Pfam" id="PF00082">
    <property type="entry name" value="Peptidase_S8"/>
    <property type="match status" value="1"/>
</dbReference>
<dbReference type="PROSITE" id="PS00137">
    <property type="entry name" value="SUBTILASE_HIS"/>
    <property type="match status" value="1"/>
</dbReference>
<dbReference type="Gene3D" id="2.60.120.260">
    <property type="entry name" value="Galactose-binding domain-like"/>
    <property type="match status" value="1"/>
</dbReference>
<keyword evidence="6" id="KW-1015">Disulfide bond</keyword>
<dbReference type="PROSITE" id="PS00138">
    <property type="entry name" value="SUBTILASE_SER"/>
    <property type="match status" value="1"/>
</dbReference>
<evidence type="ECO:0000313" key="11">
    <source>
        <dbReference type="WBParaSite" id="SSLN_0000681001-mRNA-1"/>
    </source>
</evidence>
<dbReference type="GO" id="GO:0016485">
    <property type="term" value="P:protein processing"/>
    <property type="evidence" value="ECO:0007669"/>
    <property type="project" value="TreeGrafter"/>
</dbReference>
<dbReference type="AlphaFoldDB" id="A0A183SQV3"/>
<dbReference type="InterPro" id="IPR000209">
    <property type="entry name" value="Peptidase_S8/S53_dom"/>
</dbReference>
<dbReference type="InterPro" id="IPR015500">
    <property type="entry name" value="Peptidase_S8_subtilisin-rel"/>
</dbReference>
<keyword evidence="1 7" id="KW-0645">Protease</keyword>
<sequence>MINFHVQLNDGSNPASPAAGLDINVAPVYLAGYSGSGVKLIIIDDALDSEHDDIKPNIDLSLTDDIVDAERTGPRGTDGKMPEKDNHGTRCASLAGAVANNSKCAYGIAHNVTIGGIRLVHGTVTSIMTAEAIVRFAHLAQVISSSWGPTDSGKLMIPVNSHVDRALRYAVTMGNHGLGAAVFFPAGNGGMQFDHCGADSYVNHPATIAVTSVGHIGLPPYYTEKCPAISVTVPSGGYADSEPDFVVKGTDMSALPVAAINNECREDFYGTSAAVPIAAGAVALAYEAKSDQIYAGQTTKFKFNIPEAKGRFETRNGRKGHCFVDSLEIVTVHMQWVHTNRGHLRVTLVSPGGMIVDLLGPRKLDHFSGSSEISWKSLMNFGEAGSGEWHVLITDTKISTKKHDQTGCVWYIRLELHGTESGKDCFSKNREIILPMWTQLQENARNLTKSHKLNAEEIADIYNRQRWNALKMELPQKDTR</sequence>
<dbReference type="PRINTS" id="PR00723">
    <property type="entry name" value="SUBTILISIN"/>
</dbReference>
<protein>
    <submittedName>
        <fullName evidence="11">P/Homo B domain-containing protein</fullName>
    </submittedName>
</protein>
<dbReference type="Proteomes" id="UP000275846">
    <property type="component" value="Unassembled WGS sequence"/>
</dbReference>
<evidence type="ECO:0000256" key="5">
    <source>
        <dbReference type="ARBA" id="ARBA00022825"/>
    </source>
</evidence>